<dbReference type="CDD" id="cd00009">
    <property type="entry name" value="AAA"/>
    <property type="match status" value="1"/>
</dbReference>
<reference evidence="15" key="2">
    <citation type="submission" date="2025-08" db="UniProtKB">
        <authorList>
            <consortium name="Ensembl"/>
        </authorList>
    </citation>
    <scope>IDENTIFICATION</scope>
</reference>
<comment type="function">
    <text evidence="10">Subunit of the replication factor C (RFC) complex which acts during elongation of primed DNA templates by DNA polymerases delta and epsilon, and is necessary for ATP-dependent loading of proliferating cell nuclear antigen (PCNA) onto primed DNA. This subunit binds to the primer-template junction. Binds the PO-B transcription element as well as other GA rich DNA sequences. Can bind single- or double-stranded DNA.</text>
</comment>
<dbReference type="SMART" id="SM00382">
    <property type="entry name" value="AAA"/>
    <property type="match status" value="1"/>
</dbReference>
<evidence type="ECO:0000256" key="6">
    <source>
        <dbReference type="ARBA" id="ARBA00022741"/>
    </source>
</evidence>
<organism evidence="15 16">
    <name type="scientific">Meleagris gallopavo</name>
    <name type="common">Wild turkey</name>
    <dbReference type="NCBI Taxonomy" id="9103"/>
    <lineage>
        <taxon>Eukaryota</taxon>
        <taxon>Metazoa</taxon>
        <taxon>Chordata</taxon>
        <taxon>Craniata</taxon>
        <taxon>Vertebrata</taxon>
        <taxon>Euteleostomi</taxon>
        <taxon>Archelosauria</taxon>
        <taxon>Archosauria</taxon>
        <taxon>Dinosauria</taxon>
        <taxon>Saurischia</taxon>
        <taxon>Theropoda</taxon>
        <taxon>Coelurosauria</taxon>
        <taxon>Aves</taxon>
        <taxon>Neognathae</taxon>
        <taxon>Galloanserae</taxon>
        <taxon>Galliformes</taxon>
        <taxon>Phasianidae</taxon>
        <taxon>Meleagridinae</taxon>
        <taxon>Meleagris</taxon>
    </lineage>
</organism>
<dbReference type="Proteomes" id="UP000001645">
    <property type="component" value="Chromosome 4"/>
</dbReference>
<dbReference type="Gene3D" id="3.40.50.300">
    <property type="entry name" value="P-loop containing nucleotide triphosphate hydrolases"/>
    <property type="match status" value="1"/>
</dbReference>
<dbReference type="SUPFAM" id="SSF52540">
    <property type="entry name" value="P-loop containing nucleoside triphosphate hydrolases"/>
    <property type="match status" value="1"/>
</dbReference>
<feature type="region of interest" description="Disordered" evidence="13">
    <location>
        <begin position="490"/>
        <end position="509"/>
    </location>
</feature>
<dbReference type="FunFam" id="3.40.50.300:FF:000395">
    <property type="entry name" value="Replication factor C subunit 1"/>
    <property type="match status" value="1"/>
</dbReference>
<dbReference type="GO" id="GO:0031391">
    <property type="term" value="C:Elg1 RFC-like complex"/>
    <property type="evidence" value="ECO:0007669"/>
    <property type="project" value="Ensembl"/>
</dbReference>
<keyword evidence="16" id="KW-1185">Reference proteome</keyword>
<dbReference type="InterPro" id="IPR008921">
    <property type="entry name" value="DNA_pol3_clamp-load_cplx_C"/>
</dbReference>
<dbReference type="InterPro" id="IPR012178">
    <property type="entry name" value="RFC1"/>
</dbReference>
<protein>
    <recommendedName>
        <fullName evidence="3 12">Replication factor C subunit 1</fullName>
    </recommendedName>
</protein>
<comment type="subunit">
    <text evidence="11">Large subunit of the RFC complex, an heteropentameric complex consisting of RFC1 and four small subunits RFC2, RFC3, RFC4 and RFC5; the RFC complex interacts with PCNA and the interaction involves RFC1.</text>
</comment>
<dbReference type="Gene3D" id="1.10.8.60">
    <property type="match status" value="1"/>
</dbReference>
<evidence type="ECO:0000256" key="13">
    <source>
        <dbReference type="SAM" id="MobiDB-lite"/>
    </source>
</evidence>
<dbReference type="InterPro" id="IPR047854">
    <property type="entry name" value="RFC_lid"/>
</dbReference>
<dbReference type="InParanoid" id="G1NI98"/>
<evidence type="ECO:0000313" key="15">
    <source>
        <dbReference type="Ensembl" id="ENSMGAP00000012976.2"/>
    </source>
</evidence>
<keyword evidence="9 12" id="KW-0539">Nucleus</keyword>
<dbReference type="PROSITE" id="PS50172">
    <property type="entry name" value="BRCT"/>
    <property type="match status" value="1"/>
</dbReference>
<evidence type="ECO:0000256" key="1">
    <source>
        <dbReference type="ARBA" id="ARBA00004123"/>
    </source>
</evidence>
<dbReference type="SUPFAM" id="SSF52113">
    <property type="entry name" value="BRCT domain"/>
    <property type="match status" value="1"/>
</dbReference>
<comment type="similarity">
    <text evidence="2 12">Belongs to the activator 1 large subunit family.</text>
</comment>
<keyword evidence="5 12" id="KW-0235">DNA replication</keyword>
<feature type="region of interest" description="Disordered" evidence="13">
    <location>
        <begin position="113"/>
        <end position="135"/>
    </location>
</feature>
<evidence type="ECO:0000256" key="8">
    <source>
        <dbReference type="ARBA" id="ARBA00023125"/>
    </source>
</evidence>
<dbReference type="InterPro" id="IPR013725">
    <property type="entry name" value="DNA_replication_fac_RFC1_C"/>
</dbReference>
<proteinExistence type="inferred from homology"/>
<feature type="compositionally biased region" description="Basic and acidic residues" evidence="13">
    <location>
        <begin position="113"/>
        <end position="125"/>
    </location>
</feature>
<accession>G1NI98</accession>
<keyword evidence="8" id="KW-0238">DNA-binding</keyword>
<dbReference type="GO" id="GO:0005654">
    <property type="term" value="C:nucleoplasm"/>
    <property type="evidence" value="ECO:0007669"/>
    <property type="project" value="Ensembl"/>
</dbReference>
<dbReference type="GO" id="GO:0006281">
    <property type="term" value="P:DNA repair"/>
    <property type="evidence" value="ECO:0007669"/>
    <property type="project" value="InterPro"/>
</dbReference>
<comment type="subcellular location">
    <subcellularLocation>
        <location evidence="1 12">Nucleus</location>
    </subcellularLocation>
</comment>
<evidence type="ECO:0000256" key="3">
    <source>
        <dbReference type="ARBA" id="ARBA00020401"/>
    </source>
</evidence>
<sequence length="1075" mass="119843">MLWSKYRFRRGGAVCEKTKKTSEKKAATPKLGKVLKQHPVVYVSETDEEDDFVNKRISLKPKENGASAISCPGTAAVKKADVKAQAKAKPLSPVKLTPTSALDYFGTRSVQRSEKKLVASKRKEPSQSGDSTLDDEAIARQLQLEEDSELERQLHEDEEFARTLAMLDETPQKKKARRDSGEQTVLSIKSSPNATGRYKQSQRAKATNSAGEVKEQTKSENSKEPNLHPSVGEIARALTEKTLPLKPTSKLVALKQKEETTKKQSGTQNLLSKEKNAMGKEEKRTPKKEKISPKKAESISPEDSEKRRSNYQAYRSFLNREGPKALGSKEIPQGAENCLEGLTFVITGVLESIERDEAKSLIERYGGKVTGNVSKKTNYLVMGRDCGQSKCEKASALGTKIIDEDGLFDLVRTMPGKKSKYELAAETEAKKAESRHKKTPQKTESGKRNFSPLKREADRKKSNCTPEKGGTFKSVKKEATAIRKLKDFEHQTVQKKEAPKSKGTLVSESSENKTETLLWVDKYKPASLKAIIGQQGEQSCANKLLRWLRSWYRNTSEDGQAKTNKSGGKDDGSSFKAALLSGPPGVGKTTTASLVCKELGYSYVELNASDTRSKNSLKEVVAESLNNTSIKGFCSGTSSSVSGKHVLIMDEVDGMAGNEDRGGIQELIGLIKHTKIPIICMCNDRNHPKIRSLVHYCFDLRFQRPRLEQIKGAMMSIAFKEGLKIPPPAMNEIILAANQDIRQVLHNLNMWCAKDKSLTYDEAKTDAGRAKKDIKLGPFDVVRKVFAAGEEASRMSLIDKSDLFFHDYSLAPLFVQENYVHVKPAAAGGDLKKHLMLLSRAADSICDGDLVDKQIRTKQNWNLLPTQAIYSSVLPGELMRGYMSQFPVFPSWLGKFSSTGKHERIIQELAMHMSLRTQACKRTVNMEYLSHLRDALIQPLKAFGADGVQDAIAFMDSYCLMKEDIENIMEISMWGGKPSPFSKLDPKVKAAFTRAYNKEVHLTPYSLHSVKLSRQQSGSMGTSELNGELNVEEIQSEEEEQDTVESDAMIKVIYLPQYYTTKLNFFSFYVNFWDL</sequence>
<dbReference type="PANTHER" id="PTHR23389">
    <property type="entry name" value="CHROMOSOME TRANSMISSION FIDELITY FACTOR 18"/>
    <property type="match status" value="1"/>
</dbReference>
<dbReference type="FunFam" id="1.10.8.60:FF:000021">
    <property type="entry name" value="Replication factor C subunit 1"/>
    <property type="match status" value="1"/>
</dbReference>
<dbReference type="GO" id="GO:0006261">
    <property type="term" value="P:DNA-templated DNA replication"/>
    <property type="evidence" value="ECO:0007669"/>
    <property type="project" value="Ensembl"/>
</dbReference>
<dbReference type="SUPFAM" id="SSF48019">
    <property type="entry name" value="post-AAA+ oligomerization domain-like"/>
    <property type="match status" value="1"/>
</dbReference>
<feature type="region of interest" description="Disordered" evidence="13">
    <location>
        <begin position="423"/>
        <end position="472"/>
    </location>
</feature>
<feature type="compositionally biased region" description="Polar residues" evidence="13">
    <location>
        <begin position="182"/>
        <end position="210"/>
    </location>
</feature>
<dbReference type="FunFam" id="1.20.272.10:FF:000005">
    <property type="entry name" value="Replication factor C subunit 1"/>
    <property type="match status" value="1"/>
</dbReference>
<dbReference type="Pfam" id="PF00533">
    <property type="entry name" value="BRCT"/>
    <property type="match status" value="1"/>
</dbReference>
<dbReference type="SMART" id="SM00292">
    <property type="entry name" value="BRCT"/>
    <property type="match status" value="1"/>
</dbReference>
<dbReference type="AlphaFoldDB" id="G1NI98"/>
<feature type="compositionally biased region" description="Basic and acidic residues" evidence="13">
    <location>
        <begin position="212"/>
        <end position="226"/>
    </location>
</feature>
<dbReference type="Pfam" id="PF25361">
    <property type="entry name" value="AAA_lid_RFC1"/>
    <property type="match status" value="1"/>
</dbReference>
<reference evidence="15" key="3">
    <citation type="submission" date="2025-09" db="UniProtKB">
        <authorList>
            <consortium name="Ensembl"/>
        </authorList>
    </citation>
    <scope>IDENTIFICATION</scope>
</reference>
<feature type="region of interest" description="Disordered" evidence="13">
    <location>
        <begin position="252"/>
        <end position="309"/>
    </location>
</feature>
<dbReference type="GeneTree" id="ENSGT00730000111066"/>
<dbReference type="OrthoDB" id="446168at2759"/>
<evidence type="ECO:0000256" key="12">
    <source>
        <dbReference type="PIRNR" id="PIRNR036578"/>
    </source>
</evidence>
<evidence type="ECO:0000256" key="11">
    <source>
        <dbReference type="ARBA" id="ARBA00064311"/>
    </source>
</evidence>
<dbReference type="InterPro" id="IPR001357">
    <property type="entry name" value="BRCT_dom"/>
</dbReference>
<dbReference type="InterPro" id="IPR003959">
    <property type="entry name" value="ATPase_AAA_core"/>
</dbReference>
<feature type="region of interest" description="Disordered" evidence="13">
    <location>
        <begin position="556"/>
        <end position="576"/>
    </location>
</feature>
<dbReference type="GO" id="GO:0005663">
    <property type="term" value="C:DNA replication factor C complex"/>
    <property type="evidence" value="ECO:0007669"/>
    <property type="project" value="Ensembl"/>
</dbReference>
<dbReference type="Pfam" id="PF00004">
    <property type="entry name" value="AAA"/>
    <property type="match status" value="1"/>
</dbReference>
<evidence type="ECO:0000256" key="5">
    <source>
        <dbReference type="ARBA" id="ARBA00022705"/>
    </source>
</evidence>
<dbReference type="GO" id="GO:0061860">
    <property type="term" value="F:DNA clamp unloader activity"/>
    <property type="evidence" value="ECO:0007669"/>
    <property type="project" value="Ensembl"/>
</dbReference>
<feature type="compositionally biased region" description="Basic and acidic residues" evidence="13">
    <location>
        <begin position="490"/>
        <end position="500"/>
    </location>
</feature>
<feature type="compositionally biased region" description="Basic and acidic residues" evidence="13">
    <location>
        <begin position="272"/>
        <end position="308"/>
    </location>
</feature>
<dbReference type="InterPro" id="IPR003593">
    <property type="entry name" value="AAA+_ATPase"/>
</dbReference>
<evidence type="ECO:0000256" key="10">
    <source>
        <dbReference type="ARBA" id="ARBA00054501"/>
    </source>
</evidence>
<dbReference type="CDD" id="cd18140">
    <property type="entry name" value="HLD_clamp_RFC"/>
    <property type="match status" value="1"/>
</dbReference>
<evidence type="ECO:0000259" key="14">
    <source>
        <dbReference type="PROSITE" id="PS50172"/>
    </source>
</evidence>
<feature type="compositionally biased region" description="Basic and acidic residues" evidence="13">
    <location>
        <begin position="423"/>
        <end position="432"/>
    </location>
</feature>
<evidence type="ECO:0000256" key="7">
    <source>
        <dbReference type="ARBA" id="ARBA00022840"/>
    </source>
</evidence>
<keyword evidence="4" id="KW-0597">Phosphoprotein</keyword>
<dbReference type="GO" id="GO:0003689">
    <property type="term" value="F:DNA clamp loader activity"/>
    <property type="evidence" value="ECO:0007669"/>
    <property type="project" value="UniProtKB-UniRule"/>
</dbReference>
<dbReference type="PIRSF" id="PIRSF036578">
    <property type="entry name" value="RFC1"/>
    <property type="match status" value="1"/>
</dbReference>
<evidence type="ECO:0000256" key="9">
    <source>
        <dbReference type="ARBA" id="ARBA00023242"/>
    </source>
</evidence>
<keyword evidence="7 12" id="KW-0067">ATP-binding</keyword>
<gene>
    <name evidence="15" type="primary">RFC1</name>
</gene>
<evidence type="ECO:0000256" key="2">
    <source>
        <dbReference type="ARBA" id="ARBA00006116"/>
    </source>
</evidence>
<dbReference type="PANTHER" id="PTHR23389:SF6">
    <property type="entry name" value="REPLICATION FACTOR C SUBUNIT 1"/>
    <property type="match status" value="1"/>
</dbReference>
<dbReference type="FunFam" id="3.40.50.10190:FF:000001">
    <property type="entry name" value="Replication factor C subunit 1"/>
    <property type="match status" value="1"/>
</dbReference>
<dbReference type="InterPro" id="IPR036420">
    <property type="entry name" value="BRCT_dom_sf"/>
</dbReference>
<dbReference type="Gene3D" id="3.40.50.10190">
    <property type="entry name" value="BRCT domain"/>
    <property type="match status" value="1"/>
</dbReference>
<name>G1NI98_MELGA</name>
<dbReference type="Ensembl" id="ENSMGAT00000013877.2">
    <property type="protein sequence ID" value="ENSMGAP00000012976.2"/>
    <property type="gene ID" value="ENSMGAG00000012310.2"/>
</dbReference>
<keyword evidence="6 12" id="KW-0547">Nucleotide-binding</keyword>
<dbReference type="Bgee" id="ENSMGAG00000012310">
    <property type="expression patterns" value="Expressed in bursa of Fabricius and 17 other cell types or tissues"/>
</dbReference>
<dbReference type="GO" id="GO:0016887">
    <property type="term" value="F:ATP hydrolysis activity"/>
    <property type="evidence" value="ECO:0007669"/>
    <property type="project" value="InterPro"/>
</dbReference>
<dbReference type="HOGENOM" id="CLU_003574_0_0_1"/>
<dbReference type="InterPro" id="IPR027417">
    <property type="entry name" value="P-loop_NTPase"/>
</dbReference>
<evidence type="ECO:0000256" key="4">
    <source>
        <dbReference type="ARBA" id="ARBA00022553"/>
    </source>
</evidence>
<evidence type="ECO:0000313" key="16">
    <source>
        <dbReference type="Proteomes" id="UP000001645"/>
    </source>
</evidence>
<dbReference type="GO" id="GO:0005524">
    <property type="term" value="F:ATP binding"/>
    <property type="evidence" value="ECO:0007669"/>
    <property type="project" value="UniProtKB-UniRule"/>
</dbReference>
<dbReference type="CDD" id="cd17752">
    <property type="entry name" value="BRCT_RFC1"/>
    <property type="match status" value="1"/>
</dbReference>
<dbReference type="GO" id="GO:0003677">
    <property type="term" value="F:DNA binding"/>
    <property type="evidence" value="ECO:0007669"/>
    <property type="project" value="UniProtKB-KW"/>
</dbReference>
<dbReference type="Gene3D" id="1.20.272.10">
    <property type="match status" value="1"/>
</dbReference>
<feature type="region of interest" description="Disordered" evidence="13">
    <location>
        <begin position="164"/>
        <end position="230"/>
    </location>
</feature>
<dbReference type="Pfam" id="PF08519">
    <property type="entry name" value="RFC1"/>
    <property type="match status" value="1"/>
</dbReference>
<feature type="domain" description="BRCT" evidence="14">
    <location>
        <begin position="334"/>
        <end position="412"/>
    </location>
</feature>
<reference evidence="15 16" key="1">
    <citation type="journal article" date="2010" name="PLoS Biol.">
        <title>Multi-platform next-generation sequencing of the domestic turkey (Meleagris gallopavo): genome assembly and analysis.</title>
        <authorList>
            <person name="Dalloul R.A."/>
            <person name="Long J.A."/>
            <person name="Zimin A.V."/>
            <person name="Aslam L."/>
            <person name="Beal K."/>
            <person name="Blomberg L.A."/>
            <person name="Bouffard P."/>
            <person name="Burt D.W."/>
            <person name="Crasta O."/>
            <person name="Crooijmans R.P."/>
            <person name="Cooper K."/>
            <person name="Coulombe R.A."/>
            <person name="De S."/>
            <person name="Delany M.E."/>
            <person name="Dodgson J.B."/>
            <person name="Dong J.J."/>
            <person name="Evans C."/>
            <person name="Frederickson K.M."/>
            <person name="Flicek P."/>
            <person name="Florea L."/>
            <person name="Folkerts O."/>
            <person name="Groenen M.A."/>
            <person name="Harkins T.T."/>
            <person name="Herrero J."/>
            <person name="Hoffmann S."/>
            <person name="Megens H.J."/>
            <person name="Jiang A."/>
            <person name="de Jong P."/>
            <person name="Kaiser P."/>
            <person name="Kim H."/>
            <person name="Kim K.W."/>
            <person name="Kim S."/>
            <person name="Langenberger D."/>
            <person name="Lee M.K."/>
            <person name="Lee T."/>
            <person name="Mane S."/>
            <person name="Marcais G."/>
            <person name="Marz M."/>
            <person name="McElroy A.P."/>
            <person name="Modise T."/>
            <person name="Nefedov M."/>
            <person name="Notredame C."/>
            <person name="Paton I.R."/>
            <person name="Payne W.S."/>
            <person name="Pertea G."/>
            <person name="Prickett D."/>
            <person name="Puiu D."/>
            <person name="Qioa D."/>
            <person name="Raineri E."/>
            <person name="Ruffier M."/>
            <person name="Salzberg S.L."/>
            <person name="Schatz M.C."/>
            <person name="Scheuring C."/>
            <person name="Schmidt C.J."/>
            <person name="Schroeder S."/>
            <person name="Searle S.M."/>
            <person name="Smith E.J."/>
            <person name="Smith J."/>
            <person name="Sonstegard T.S."/>
            <person name="Stadler P.F."/>
            <person name="Tafer H."/>
            <person name="Tu Z.J."/>
            <person name="Van Tassell C.P."/>
            <person name="Vilella A.J."/>
            <person name="Williams K.P."/>
            <person name="Yorke J.A."/>
            <person name="Zhang L."/>
            <person name="Zhang H.B."/>
            <person name="Zhang X."/>
            <person name="Zhang Y."/>
            <person name="Reed K.M."/>
        </authorList>
    </citation>
    <scope>NUCLEOTIDE SEQUENCE [LARGE SCALE GENOMIC DNA]</scope>
</reference>